<dbReference type="Gene3D" id="3.30.420.10">
    <property type="entry name" value="Ribonuclease H-like superfamily/Ribonuclease H"/>
    <property type="match status" value="1"/>
</dbReference>
<dbReference type="GO" id="GO:0015074">
    <property type="term" value="P:DNA integration"/>
    <property type="evidence" value="ECO:0007669"/>
    <property type="project" value="InterPro"/>
</dbReference>
<protein>
    <recommendedName>
        <fullName evidence="1">Integrase catalytic domain-containing protein</fullName>
    </recommendedName>
</protein>
<dbReference type="InterPro" id="IPR012337">
    <property type="entry name" value="RNaseH-like_sf"/>
</dbReference>
<accession>A0AAV3PX49</accession>
<comment type="caution">
    <text evidence="2">The sequence shown here is derived from an EMBL/GenBank/DDBJ whole genome shotgun (WGS) entry which is preliminary data.</text>
</comment>
<dbReference type="PROSITE" id="PS50994">
    <property type="entry name" value="INTEGRASE"/>
    <property type="match status" value="1"/>
</dbReference>
<feature type="domain" description="Integrase catalytic" evidence="1">
    <location>
        <begin position="86"/>
        <end position="190"/>
    </location>
</feature>
<dbReference type="InterPro" id="IPR036397">
    <property type="entry name" value="RNaseH_sf"/>
</dbReference>
<dbReference type="Pfam" id="PF00665">
    <property type="entry name" value="rve"/>
    <property type="match status" value="1"/>
</dbReference>
<gene>
    <name evidence="2" type="ORF">LIER_38131</name>
</gene>
<evidence type="ECO:0000313" key="2">
    <source>
        <dbReference type="EMBL" id="GAA0155681.1"/>
    </source>
</evidence>
<dbReference type="Proteomes" id="UP001454036">
    <property type="component" value="Unassembled WGS sequence"/>
</dbReference>
<evidence type="ECO:0000259" key="1">
    <source>
        <dbReference type="PROSITE" id="PS50994"/>
    </source>
</evidence>
<dbReference type="InterPro" id="IPR001584">
    <property type="entry name" value="Integrase_cat-core"/>
</dbReference>
<dbReference type="EMBL" id="BAABME010018990">
    <property type="protein sequence ID" value="GAA0155681.1"/>
    <property type="molecule type" value="Genomic_DNA"/>
</dbReference>
<dbReference type="PANTHER" id="PTHR42648">
    <property type="entry name" value="TRANSPOSASE, PUTATIVE-RELATED"/>
    <property type="match status" value="1"/>
</dbReference>
<organism evidence="2 3">
    <name type="scientific">Lithospermum erythrorhizon</name>
    <name type="common">Purple gromwell</name>
    <name type="synonym">Lithospermum officinale var. erythrorhizon</name>
    <dbReference type="NCBI Taxonomy" id="34254"/>
    <lineage>
        <taxon>Eukaryota</taxon>
        <taxon>Viridiplantae</taxon>
        <taxon>Streptophyta</taxon>
        <taxon>Embryophyta</taxon>
        <taxon>Tracheophyta</taxon>
        <taxon>Spermatophyta</taxon>
        <taxon>Magnoliopsida</taxon>
        <taxon>eudicotyledons</taxon>
        <taxon>Gunneridae</taxon>
        <taxon>Pentapetalae</taxon>
        <taxon>asterids</taxon>
        <taxon>lamiids</taxon>
        <taxon>Boraginales</taxon>
        <taxon>Boraginaceae</taxon>
        <taxon>Boraginoideae</taxon>
        <taxon>Lithospermeae</taxon>
        <taxon>Lithospermum</taxon>
    </lineage>
</organism>
<sequence>MFGGGAKGKITGRACLSVDGLPELEHVLLVDGLTVNLIRISQLCKRGMKQLISKKVVNGLPKNEIKEKVYGECQVGKQTKVSQQVVTTRVLEVLHMDLMGPMQVQSIGGKKYIYVCVDNFSRYTWMKFIREKSDAFDAFQQLATQTRREKGITIIRIMSDHDKEFENSNFNELCSSKVIKHEFSTPITPQ</sequence>
<dbReference type="InterPro" id="IPR039537">
    <property type="entry name" value="Retrotran_Ty1/copia-like"/>
</dbReference>
<dbReference type="AlphaFoldDB" id="A0AAV3PX49"/>
<proteinExistence type="predicted"/>
<evidence type="ECO:0000313" key="3">
    <source>
        <dbReference type="Proteomes" id="UP001454036"/>
    </source>
</evidence>
<reference evidence="2 3" key="1">
    <citation type="submission" date="2024-01" db="EMBL/GenBank/DDBJ databases">
        <title>The complete chloroplast genome sequence of Lithospermum erythrorhizon: insights into the phylogenetic relationship among Boraginaceae species and the maternal lineages of purple gromwells.</title>
        <authorList>
            <person name="Okada T."/>
            <person name="Watanabe K."/>
        </authorList>
    </citation>
    <scope>NUCLEOTIDE SEQUENCE [LARGE SCALE GENOMIC DNA]</scope>
</reference>
<dbReference type="GO" id="GO:0003676">
    <property type="term" value="F:nucleic acid binding"/>
    <property type="evidence" value="ECO:0007669"/>
    <property type="project" value="InterPro"/>
</dbReference>
<name>A0AAV3PX49_LITER</name>
<dbReference type="PANTHER" id="PTHR42648:SF21">
    <property type="entry name" value="CYSTEINE-RICH RLK (RECEPTOR-LIKE PROTEIN KINASE) 8"/>
    <property type="match status" value="1"/>
</dbReference>
<keyword evidence="3" id="KW-1185">Reference proteome</keyword>
<dbReference type="SUPFAM" id="SSF53098">
    <property type="entry name" value="Ribonuclease H-like"/>
    <property type="match status" value="1"/>
</dbReference>